<dbReference type="RefSeq" id="WP_090439953.1">
    <property type="nucleotide sequence ID" value="NZ_FOHU01000002.1"/>
</dbReference>
<reference evidence="1 2" key="1">
    <citation type="submission" date="2016-10" db="EMBL/GenBank/DDBJ databases">
        <authorList>
            <person name="de Groot N.N."/>
        </authorList>
    </citation>
    <scope>NUCLEOTIDE SEQUENCE [LARGE SCALE GENOMIC DNA]</scope>
    <source>
        <strain evidence="1 2">DSM 18979</strain>
    </source>
</reference>
<gene>
    <name evidence="1" type="ORF">SAMN05660297_00917</name>
</gene>
<name>A0A1I0A7R8_9FIRM</name>
<dbReference type="Gene3D" id="3.40.50.150">
    <property type="entry name" value="Vaccinia Virus protein VP39"/>
    <property type="match status" value="1"/>
</dbReference>
<dbReference type="SUPFAM" id="SSF53335">
    <property type="entry name" value="S-adenosyl-L-methionine-dependent methyltransferases"/>
    <property type="match status" value="1"/>
</dbReference>
<keyword evidence="2" id="KW-1185">Reference proteome</keyword>
<dbReference type="OrthoDB" id="1956540at2"/>
<dbReference type="InterPro" id="IPR029063">
    <property type="entry name" value="SAM-dependent_MTases_sf"/>
</dbReference>
<protein>
    <recommendedName>
        <fullName evidence="3">Nicotianamine synthase protein</fullName>
    </recommendedName>
</protein>
<sequence length="212" mass="23441">MGVMAVFTKELEKLLSKYPATGCVLFPYYRGMVAKEIQLCNISQSDKVLCVGGGSFPCTALEIARKTGAEVKVIDVDPVAINNSKKVIKSLSLDKKIEVCQEAGQEVDPSSFTVIHIARQACPHEEILNNILAKSSNGTKILIRSPQNSLKDIYTLLNRRRYYKKYTYVENRYNNLMKATLLYIKDLGGKKNEKASPVYHGDPAGTGHPLAG</sequence>
<dbReference type="AlphaFoldDB" id="A0A1I0A7R8"/>
<evidence type="ECO:0008006" key="3">
    <source>
        <dbReference type="Google" id="ProtNLM"/>
    </source>
</evidence>
<dbReference type="STRING" id="426128.SAMN05660297_00917"/>
<proteinExistence type="predicted"/>
<dbReference type="CDD" id="cd02440">
    <property type="entry name" value="AdoMet_MTases"/>
    <property type="match status" value="1"/>
</dbReference>
<dbReference type="EMBL" id="FOHU01000002">
    <property type="protein sequence ID" value="SES90184.1"/>
    <property type="molecule type" value="Genomic_DNA"/>
</dbReference>
<evidence type="ECO:0000313" key="1">
    <source>
        <dbReference type="EMBL" id="SES90184.1"/>
    </source>
</evidence>
<dbReference type="Proteomes" id="UP000199568">
    <property type="component" value="Unassembled WGS sequence"/>
</dbReference>
<accession>A0A1I0A7R8</accession>
<evidence type="ECO:0000313" key="2">
    <source>
        <dbReference type="Proteomes" id="UP000199568"/>
    </source>
</evidence>
<organism evidence="1 2">
    <name type="scientific">Natronincola peptidivorans</name>
    <dbReference type="NCBI Taxonomy" id="426128"/>
    <lineage>
        <taxon>Bacteria</taxon>
        <taxon>Bacillati</taxon>
        <taxon>Bacillota</taxon>
        <taxon>Clostridia</taxon>
        <taxon>Peptostreptococcales</taxon>
        <taxon>Natronincolaceae</taxon>
        <taxon>Natronincola</taxon>
    </lineage>
</organism>